<dbReference type="InterPro" id="IPR026806">
    <property type="entry name" value="CDV3"/>
</dbReference>
<reference evidence="3" key="3">
    <citation type="submission" date="2023-05" db="EMBL/GenBank/DDBJ databases">
        <authorList>
            <person name="Smith C.H."/>
        </authorList>
    </citation>
    <scope>NUCLEOTIDE SEQUENCE</scope>
    <source>
        <strain evidence="3">CHS0354</strain>
        <tissue evidence="3">Mantle</tissue>
    </source>
</reference>
<name>A0AAE0TKM7_9BIVA</name>
<feature type="compositionally biased region" description="Basic and acidic residues" evidence="2">
    <location>
        <begin position="101"/>
        <end position="110"/>
    </location>
</feature>
<evidence type="ECO:0000256" key="1">
    <source>
        <dbReference type="ARBA" id="ARBA00006062"/>
    </source>
</evidence>
<feature type="compositionally biased region" description="Basic and acidic residues" evidence="2">
    <location>
        <begin position="192"/>
        <end position="213"/>
    </location>
</feature>
<accession>A0AAE0TKM7</accession>
<reference evidence="3" key="2">
    <citation type="journal article" date="2021" name="Genome Biol. Evol.">
        <title>Developing a high-quality reference genome for a parasitic bivalve with doubly uniparental inheritance (Bivalvia: Unionida).</title>
        <authorList>
            <person name="Smith C.H."/>
        </authorList>
    </citation>
    <scope>NUCLEOTIDE SEQUENCE</scope>
    <source>
        <strain evidence="3">CHS0354</strain>
        <tissue evidence="3">Mantle</tissue>
    </source>
</reference>
<gene>
    <name evidence="3" type="ORF">CHS0354_016538</name>
</gene>
<dbReference type="EMBL" id="JAEAOA010001023">
    <property type="protein sequence ID" value="KAK3612155.1"/>
    <property type="molecule type" value="Genomic_DNA"/>
</dbReference>
<proteinExistence type="inferred from homology"/>
<evidence type="ECO:0000313" key="4">
    <source>
        <dbReference type="Proteomes" id="UP001195483"/>
    </source>
</evidence>
<dbReference type="AlphaFoldDB" id="A0AAE0TKM7"/>
<comment type="similarity">
    <text evidence="1">Belongs to the CDV3 family.</text>
</comment>
<dbReference type="PANTHER" id="PTHR16284:SF13">
    <property type="entry name" value="PROTEIN CDV3 HOMOLOG"/>
    <property type="match status" value="1"/>
</dbReference>
<evidence type="ECO:0000256" key="2">
    <source>
        <dbReference type="SAM" id="MobiDB-lite"/>
    </source>
</evidence>
<feature type="compositionally biased region" description="Low complexity" evidence="2">
    <location>
        <begin position="111"/>
        <end position="131"/>
    </location>
</feature>
<organism evidence="3 4">
    <name type="scientific">Potamilus streckersoni</name>
    <dbReference type="NCBI Taxonomy" id="2493646"/>
    <lineage>
        <taxon>Eukaryota</taxon>
        <taxon>Metazoa</taxon>
        <taxon>Spiralia</taxon>
        <taxon>Lophotrochozoa</taxon>
        <taxon>Mollusca</taxon>
        <taxon>Bivalvia</taxon>
        <taxon>Autobranchia</taxon>
        <taxon>Heteroconchia</taxon>
        <taxon>Palaeoheterodonta</taxon>
        <taxon>Unionida</taxon>
        <taxon>Unionoidea</taxon>
        <taxon>Unionidae</taxon>
        <taxon>Ambleminae</taxon>
        <taxon>Lampsilini</taxon>
        <taxon>Potamilus</taxon>
    </lineage>
</organism>
<dbReference type="Pfam" id="PF15359">
    <property type="entry name" value="CDV3"/>
    <property type="match status" value="1"/>
</dbReference>
<keyword evidence="4" id="KW-1185">Reference proteome</keyword>
<feature type="compositionally biased region" description="Low complexity" evidence="2">
    <location>
        <begin position="154"/>
        <end position="167"/>
    </location>
</feature>
<evidence type="ECO:0000313" key="3">
    <source>
        <dbReference type="EMBL" id="KAK3612155.1"/>
    </source>
</evidence>
<reference evidence="3" key="1">
    <citation type="journal article" date="2021" name="Genome Biol. Evol.">
        <title>A High-Quality Reference Genome for a Parasitic Bivalve with Doubly Uniparental Inheritance (Bivalvia: Unionida).</title>
        <authorList>
            <person name="Smith C.H."/>
        </authorList>
    </citation>
    <scope>NUCLEOTIDE SEQUENCE</scope>
    <source>
        <strain evidence="3">CHS0354</strain>
    </source>
</reference>
<feature type="region of interest" description="Disordered" evidence="2">
    <location>
        <begin position="1"/>
        <end position="216"/>
    </location>
</feature>
<comment type="caution">
    <text evidence="3">The sequence shown here is derived from an EMBL/GenBank/DDBJ whole genome shotgun (WGS) entry which is preliminary data.</text>
</comment>
<feature type="compositionally biased region" description="Acidic residues" evidence="2">
    <location>
        <begin position="86"/>
        <end position="100"/>
    </location>
</feature>
<sequence length="230" mass="25359">MTDTSLDDFFAKKDKSKKKSKSKTTSLDPSAQQTEETTKREKKKKDKSATSSTANEEWHDFEEEKEADYTGLRLQNLQIGEKEETREEEENKESGDENDDGEAKDKKDAGQKGPWSASQSQPQATQQAPTAPEKPKEDSAAPKVGKYIPPGARASAASSTPTSSTQSRYKKKAPNITSEEDFPTLGVQSVHADSDTRSFERVQHGGRQLEDPSKSSIQLSLGNKYAALQE</sequence>
<dbReference type="GO" id="GO:0005737">
    <property type="term" value="C:cytoplasm"/>
    <property type="evidence" value="ECO:0007669"/>
    <property type="project" value="TreeGrafter"/>
</dbReference>
<dbReference type="Proteomes" id="UP001195483">
    <property type="component" value="Unassembled WGS sequence"/>
</dbReference>
<protein>
    <submittedName>
        <fullName evidence="3">Uncharacterized protein</fullName>
    </submittedName>
</protein>
<dbReference type="PANTHER" id="PTHR16284">
    <property type="entry name" value="PROTEIN CDV3 HOMOLOG"/>
    <property type="match status" value="1"/>
</dbReference>